<dbReference type="RefSeq" id="WP_260906008.1">
    <property type="nucleotide sequence ID" value="NZ_JAOCZP010000007.1"/>
</dbReference>
<comment type="caution">
    <text evidence="1">The sequence shown here is derived from an EMBL/GenBank/DDBJ whole genome shotgun (WGS) entry which is preliminary data.</text>
</comment>
<dbReference type="InterPro" id="IPR038056">
    <property type="entry name" value="YjbR-like_sf"/>
</dbReference>
<dbReference type="SUPFAM" id="SSF142906">
    <property type="entry name" value="YjbR-like"/>
    <property type="match status" value="1"/>
</dbReference>
<evidence type="ECO:0000313" key="1">
    <source>
        <dbReference type="EMBL" id="MCT7377481.1"/>
    </source>
</evidence>
<dbReference type="Gene3D" id="3.90.1150.30">
    <property type="match status" value="1"/>
</dbReference>
<keyword evidence="1" id="KW-0238">DNA-binding</keyword>
<gene>
    <name evidence="1" type="ORF">N5A92_20905</name>
</gene>
<evidence type="ECO:0000313" key="2">
    <source>
        <dbReference type="Proteomes" id="UP001320831"/>
    </source>
</evidence>
<reference evidence="1 2" key="1">
    <citation type="submission" date="2022-09" db="EMBL/GenBank/DDBJ databases">
        <title>Chelativorans salina sp. nov., a novel slightly halophilic bacterium isolated from a saline lake sediment enrichment.</title>
        <authorList>
            <person name="Gao L."/>
            <person name="Fang B.-Z."/>
            <person name="Li W.-J."/>
        </authorList>
    </citation>
    <scope>NUCLEOTIDE SEQUENCE [LARGE SCALE GENOMIC DNA]</scope>
    <source>
        <strain evidence="1 2">EGI FJ00035</strain>
    </source>
</reference>
<dbReference type="GO" id="GO:0003677">
    <property type="term" value="F:DNA binding"/>
    <property type="evidence" value="ECO:0007669"/>
    <property type="project" value="UniProtKB-KW"/>
</dbReference>
<dbReference type="Proteomes" id="UP001320831">
    <property type="component" value="Unassembled WGS sequence"/>
</dbReference>
<accession>A0ABT2LSH1</accession>
<dbReference type="InterPro" id="IPR058532">
    <property type="entry name" value="YjbR/MT2646/Rv2570-like"/>
</dbReference>
<organism evidence="1 2">
    <name type="scientific">Chelativorans salis</name>
    <dbReference type="NCBI Taxonomy" id="2978478"/>
    <lineage>
        <taxon>Bacteria</taxon>
        <taxon>Pseudomonadati</taxon>
        <taxon>Pseudomonadota</taxon>
        <taxon>Alphaproteobacteria</taxon>
        <taxon>Hyphomicrobiales</taxon>
        <taxon>Phyllobacteriaceae</taxon>
        <taxon>Chelativorans</taxon>
    </lineage>
</organism>
<name>A0ABT2LSH1_9HYPH</name>
<keyword evidence="2" id="KW-1185">Reference proteome</keyword>
<dbReference type="EMBL" id="JAOCZP010000007">
    <property type="protein sequence ID" value="MCT7377481.1"/>
    <property type="molecule type" value="Genomic_DNA"/>
</dbReference>
<protein>
    <submittedName>
        <fullName evidence="1">MmcQ/YjbR family DNA-binding protein</fullName>
    </submittedName>
</protein>
<proteinExistence type="predicted"/>
<sequence>MDASDLRRLALGLPETEEKSHFGKADFRVKNRIFATLPGDDTGVVKLTPEEQQMVVASEPGVFTPVKGGWGLKGWSQVRLAEADQTTLESALRMAWRNAAPAGLRKRVEGDAG</sequence>
<dbReference type="Pfam" id="PF04237">
    <property type="entry name" value="YjbR"/>
    <property type="match status" value="1"/>
</dbReference>